<evidence type="ECO:0000256" key="1">
    <source>
        <dbReference type="SAM" id="MobiDB-lite"/>
    </source>
</evidence>
<dbReference type="RefSeq" id="WP_220204600.1">
    <property type="nucleotide sequence ID" value="NZ_BNJK01000001.1"/>
</dbReference>
<keyword evidence="4" id="KW-1185">Reference proteome</keyword>
<dbReference type="GO" id="GO:0032446">
    <property type="term" value="P:protein modification by small protein conjugation"/>
    <property type="evidence" value="ECO:0007669"/>
    <property type="project" value="TreeGrafter"/>
</dbReference>
<dbReference type="PANTHER" id="PTHR10953">
    <property type="entry name" value="UBIQUITIN-ACTIVATING ENZYME E1"/>
    <property type="match status" value="1"/>
</dbReference>
<protein>
    <recommendedName>
        <fullName evidence="2">THIF-type NAD/FAD binding fold domain-containing protein</fullName>
    </recommendedName>
</protein>
<dbReference type="GO" id="GO:0008641">
    <property type="term" value="F:ubiquitin-like modifier activating enzyme activity"/>
    <property type="evidence" value="ECO:0007669"/>
    <property type="project" value="InterPro"/>
</dbReference>
<reference evidence="3" key="1">
    <citation type="submission" date="2020-10" db="EMBL/GenBank/DDBJ databases">
        <title>Taxonomic study of unclassified bacteria belonging to the class Ktedonobacteria.</title>
        <authorList>
            <person name="Yabe S."/>
            <person name="Wang C.M."/>
            <person name="Zheng Y."/>
            <person name="Sakai Y."/>
            <person name="Cavaletti L."/>
            <person name="Monciardini P."/>
            <person name="Donadio S."/>
        </authorList>
    </citation>
    <scope>NUCLEOTIDE SEQUENCE</scope>
    <source>
        <strain evidence="3">ID150040</strain>
    </source>
</reference>
<dbReference type="Proteomes" id="UP000597444">
    <property type="component" value="Unassembled WGS sequence"/>
</dbReference>
<dbReference type="AlphaFoldDB" id="A0A8J3IJV9"/>
<gene>
    <name evidence="3" type="ORF">KSF_038780</name>
</gene>
<organism evidence="3 4">
    <name type="scientific">Reticulibacter mediterranei</name>
    <dbReference type="NCBI Taxonomy" id="2778369"/>
    <lineage>
        <taxon>Bacteria</taxon>
        <taxon>Bacillati</taxon>
        <taxon>Chloroflexota</taxon>
        <taxon>Ktedonobacteria</taxon>
        <taxon>Ktedonobacterales</taxon>
        <taxon>Reticulibacteraceae</taxon>
        <taxon>Reticulibacter</taxon>
    </lineage>
</organism>
<name>A0A8J3IJV9_9CHLR</name>
<accession>A0A8J3IJV9</accession>
<dbReference type="InterPro" id="IPR035985">
    <property type="entry name" value="Ubiquitin-activating_enz"/>
</dbReference>
<dbReference type="GO" id="GO:0005737">
    <property type="term" value="C:cytoplasm"/>
    <property type="evidence" value="ECO:0007669"/>
    <property type="project" value="TreeGrafter"/>
</dbReference>
<comment type="caution">
    <text evidence="3">The sequence shown here is derived from an EMBL/GenBank/DDBJ whole genome shotgun (WGS) entry which is preliminary data.</text>
</comment>
<feature type="domain" description="THIF-type NAD/FAD binding fold" evidence="2">
    <location>
        <begin position="29"/>
        <end position="268"/>
    </location>
</feature>
<dbReference type="GO" id="GO:0004792">
    <property type="term" value="F:thiosulfate-cyanide sulfurtransferase activity"/>
    <property type="evidence" value="ECO:0007669"/>
    <property type="project" value="TreeGrafter"/>
</dbReference>
<evidence type="ECO:0000313" key="3">
    <source>
        <dbReference type="EMBL" id="GHO93830.1"/>
    </source>
</evidence>
<dbReference type="EMBL" id="BNJK01000001">
    <property type="protein sequence ID" value="GHO93830.1"/>
    <property type="molecule type" value="Genomic_DNA"/>
</dbReference>
<dbReference type="InterPro" id="IPR045886">
    <property type="entry name" value="ThiF/MoeB/HesA"/>
</dbReference>
<dbReference type="GO" id="GO:0016779">
    <property type="term" value="F:nucleotidyltransferase activity"/>
    <property type="evidence" value="ECO:0007669"/>
    <property type="project" value="TreeGrafter"/>
</dbReference>
<evidence type="ECO:0000313" key="4">
    <source>
        <dbReference type="Proteomes" id="UP000597444"/>
    </source>
</evidence>
<dbReference type="Gene3D" id="3.40.50.720">
    <property type="entry name" value="NAD(P)-binding Rossmann-like Domain"/>
    <property type="match status" value="1"/>
</dbReference>
<sequence>MKVLHKRDFSIEQQEESATDRQERIQGWHQEYVNDGRVLLLGAGALGNEAAKNLALMGLGYLFVADMDHITTSNLSRAVFFRKEDVQEQRAKADVVAQRSQSLNVNEHAVVQTFRGDIVWRLGGGVFRRVDVVLGCLDNVEARMRANTRCLLTNTPFLDGGILGLAGTVTAVHPPATACWECTTTARERAHASSRYDSCSQVMLREIASGKLPTVQVASSITAGFQTLEAIKVLQGLPWSAGHIIQFDAGAPQIDLDVLAISRRPGCWCHQAQPIKDVLELPLSAQHHSLQDLLTSLHEHGYSDPQVGLAAPFIVMRSCISCHRQEPVMQPRFLLTTEALRCTYCGAEGNEWIRLLSVDSTHLKNFEKADIENAPAMHEQMLALSLAAVGFPALALIPFSDGDTWDFEHMVAELTADAVAVMGGEAYATVRERD</sequence>
<dbReference type="SUPFAM" id="SSF69572">
    <property type="entry name" value="Activating enzymes of the ubiquitin-like proteins"/>
    <property type="match status" value="1"/>
</dbReference>
<dbReference type="InterPro" id="IPR000594">
    <property type="entry name" value="ThiF_NAD_FAD-bd"/>
</dbReference>
<proteinExistence type="predicted"/>
<feature type="compositionally biased region" description="Basic and acidic residues" evidence="1">
    <location>
        <begin position="1"/>
        <end position="10"/>
    </location>
</feature>
<feature type="region of interest" description="Disordered" evidence="1">
    <location>
        <begin position="1"/>
        <end position="21"/>
    </location>
</feature>
<dbReference type="Pfam" id="PF00899">
    <property type="entry name" value="ThiF"/>
    <property type="match status" value="1"/>
</dbReference>
<dbReference type="PANTHER" id="PTHR10953:SF102">
    <property type="entry name" value="ADENYLYLTRANSFERASE AND SULFURTRANSFERASE MOCS3"/>
    <property type="match status" value="1"/>
</dbReference>
<evidence type="ECO:0000259" key="2">
    <source>
        <dbReference type="Pfam" id="PF00899"/>
    </source>
</evidence>